<name>A0AAX3BFM4_9SPIR</name>
<dbReference type="AlphaFoldDB" id="A0AAX3BFM4"/>
<dbReference type="CDD" id="cd04651">
    <property type="entry name" value="LbH_G1P_AT_C"/>
    <property type="match status" value="1"/>
</dbReference>
<evidence type="ECO:0000259" key="5">
    <source>
        <dbReference type="Pfam" id="PF00483"/>
    </source>
</evidence>
<comment type="similarity">
    <text evidence="1">Belongs to the bacterial/plant glucose-1-phosphate adenylyltransferase family.</text>
</comment>
<dbReference type="SUPFAM" id="SSF53448">
    <property type="entry name" value="Nucleotide-diphospho-sugar transferases"/>
    <property type="match status" value="1"/>
</dbReference>
<keyword evidence="3" id="KW-0548">Nucleotidyltransferase</keyword>
<evidence type="ECO:0000313" key="6">
    <source>
        <dbReference type="EMBL" id="URA11182.1"/>
    </source>
</evidence>
<dbReference type="SUPFAM" id="SSF51161">
    <property type="entry name" value="Trimeric LpxA-like enzymes"/>
    <property type="match status" value="1"/>
</dbReference>
<sequence>MENFSRSLEQTIAFILGGGRGQRLYPLTKFRAKPAVPFAGNYRLIDIPVSNCIHSGVHKIYIMTQFQSASLNRHIMQTYKLDIFREGFVDILASELSFNPAESGFSEGTADAVRKGLKHIEHQGMQKSYVLILAGDQLYRMDYRKILRRHLDENAQVTLAVLPIKRQDAERFGLMQIKDGRVINFKEKPKAEDIPPEWYRGERLYGSMGIYLFDLDFLKEVLYNHPEWQDFGKQVLPGVIAGGGSVVAYEFTGYWEDIGTVASFHEAHLGLVKKDPVFDLYQADWPFFFKPRFLPPARLLEARVSDSLVSDGVKIESSEIRSSVIGIRTLVEKGAQIEESVIMGADYFVTDSEGGSGFQCVIGAGSVIQKAIIDKNCRIGRGVRLTNEHRVQHEEGDFYSIVDGIIVIPKNTVVPDGTII</sequence>
<dbReference type="KEGG" id="taqu:KDW03_05145"/>
<gene>
    <name evidence="6" type="ORF">KDW03_05145</name>
</gene>
<feature type="domain" description="Nucleotidyl transferase" evidence="5">
    <location>
        <begin position="13"/>
        <end position="271"/>
    </location>
</feature>
<evidence type="ECO:0000256" key="1">
    <source>
        <dbReference type="ARBA" id="ARBA00010443"/>
    </source>
</evidence>
<reference evidence="6" key="2">
    <citation type="submission" date="2022-06" db="EMBL/GenBank/DDBJ databases">
        <title>Thermospira aquatica gen. nov., sp. nov.</title>
        <authorList>
            <person name="Ben Ali Gam Z."/>
            <person name="Labat M."/>
        </authorList>
    </citation>
    <scope>NUCLEOTIDE SEQUENCE</scope>
    <source>
        <strain evidence="6">F1F22</strain>
    </source>
</reference>
<dbReference type="InterPro" id="IPR011831">
    <property type="entry name" value="ADP-Glc_PPase"/>
</dbReference>
<dbReference type="Pfam" id="PF25247">
    <property type="entry name" value="LbH_GLGC"/>
    <property type="match status" value="1"/>
</dbReference>
<dbReference type="PANTHER" id="PTHR43523">
    <property type="entry name" value="GLUCOSE-1-PHOSPHATE ADENYLYLTRANSFERASE-RELATED"/>
    <property type="match status" value="1"/>
</dbReference>
<dbReference type="Gene3D" id="2.160.10.10">
    <property type="entry name" value="Hexapeptide repeat proteins"/>
    <property type="match status" value="1"/>
</dbReference>
<keyword evidence="2 6" id="KW-0808">Transferase</keyword>
<dbReference type="Gene3D" id="3.90.550.10">
    <property type="entry name" value="Spore Coat Polysaccharide Biosynthesis Protein SpsA, Chain A"/>
    <property type="match status" value="1"/>
</dbReference>
<dbReference type="Proteomes" id="UP001056539">
    <property type="component" value="Chromosome"/>
</dbReference>
<dbReference type="GO" id="GO:0000166">
    <property type="term" value="F:nucleotide binding"/>
    <property type="evidence" value="ECO:0007669"/>
    <property type="project" value="UniProtKB-KW"/>
</dbReference>
<evidence type="ECO:0000313" key="7">
    <source>
        <dbReference type="Proteomes" id="UP001056539"/>
    </source>
</evidence>
<dbReference type="InterPro" id="IPR011004">
    <property type="entry name" value="Trimer_LpxA-like_sf"/>
</dbReference>
<organism evidence="6 7">
    <name type="scientific">Thermospira aquatica</name>
    <dbReference type="NCBI Taxonomy" id="2828656"/>
    <lineage>
        <taxon>Bacteria</taxon>
        <taxon>Pseudomonadati</taxon>
        <taxon>Spirochaetota</taxon>
        <taxon>Spirochaetia</taxon>
        <taxon>Brevinematales</taxon>
        <taxon>Thermospiraceae</taxon>
        <taxon>Thermospira</taxon>
    </lineage>
</organism>
<accession>A0AAX3BFM4</accession>
<keyword evidence="7" id="KW-1185">Reference proteome</keyword>
<dbReference type="CDD" id="cd02508">
    <property type="entry name" value="ADP_Glucose_PP"/>
    <property type="match status" value="1"/>
</dbReference>
<proteinExistence type="inferred from homology"/>
<dbReference type="Pfam" id="PF00483">
    <property type="entry name" value="NTP_transferase"/>
    <property type="match status" value="1"/>
</dbReference>
<protein>
    <submittedName>
        <fullName evidence="6">NTP transferase domain-containing protein</fullName>
    </submittedName>
</protein>
<dbReference type="GO" id="GO:0008878">
    <property type="term" value="F:glucose-1-phosphate adenylyltransferase activity"/>
    <property type="evidence" value="ECO:0007669"/>
    <property type="project" value="InterPro"/>
</dbReference>
<evidence type="ECO:0000256" key="4">
    <source>
        <dbReference type="ARBA" id="ARBA00022741"/>
    </source>
</evidence>
<dbReference type="InterPro" id="IPR029044">
    <property type="entry name" value="Nucleotide-diphossugar_trans"/>
</dbReference>
<dbReference type="InterPro" id="IPR005835">
    <property type="entry name" value="NTP_transferase_dom"/>
</dbReference>
<keyword evidence="4" id="KW-0547">Nucleotide-binding</keyword>
<dbReference type="RefSeq" id="WP_271436317.1">
    <property type="nucleotide sequence ID" value="NZ_CP073355.1"/>
</dbReference>
<dbReference type="EMBL" id="CP073355">
    <property type="protein sequence ID" value="URA11182.1"/>
    <property type="molecule type" value="Genomic_DNA"/>
</dbReference>
<dbReference type="GO" id="GO:0005978">
    <property type="term" value="P:glycogen biosynthetic process"/>
    <property type="evidence" value="ECO:0007669"/>
    <property type="project" value="InterPro"/>
</dbReference>
<dbReference type="PANTHER" id="PTHR43523:SF12">
    <property type="entry name" value="GLUCOSE-1-PHOSPHATE ADENYLYLTRANSFERASE LARGE SUBUNIT 1, CHLOROPLASTIC-RELATED"/>
    <property type="match status" value="1"/>
</dbReference>
<reference evidence="6" key="1">
    <citation type="submission" date="2021-04" db="EMBL/GenBank/DDBJ databases">
        <authorList>
            <person name="Postec A."/>
        </authorList>
    </citation>
    <scope>NUCLEOTIDE SEQUENCE</scope>
    <source>
        <strain evidence="6">F1F22</strain>
    </source>
</reference>
<evidence type="ECO:0000256" key="2">
    <source>
        <dbReference type="ARBA" id="ARBA00022679"/>
    </source>
</evidence>
<evidence type="ECO:0000256" key="3">
    <source>
        <dbReference type="ARBA" id="ARBA00022695"/>
    </source>
</evidence>